<name>A0ABT9ED25_9PROT</name>
<evidence type="ECO:0000313" key="1">
    <source>
        <dbReference type="EMBL" id="MDO9714094.1"/>
    </source>
</evidence>
<feature type="non-terminal residue" evidence="1">
    <location>
        <position position="1"/>
    </location>
</feature>
<dbReference type="RefSeq" id="WP_305108937.1">
    <property type="nucleotide sequence ID" value="NZ_JAUTWS010000163.1"/>
</dbReference>
<keyword evidence="2" id="KW-1185">Reference proteome</keyword>
<dbReference type="EMBL" id="JAUTWS010000163">
    <property type="protein sequence ID" value="MDO9714094.1"/>
    <property type="molecule type" value="Genomic_DNA"/>
</dbReference>
<reference evidence="1 2" key="1">
    <citation type="submission" date="2023-08" db="EMBL/GenBank/DDBJ databases">
        <title>The draft genome sequence of Paracraurococcus sp. LOR1-02.</title>
        <authorList>
            <person name="Kingkaew E."/>
            <person name="Tanasupawat S."/>
        </authorList>
    </citation>
    <scope>NUCLEOTIDE SEQUENCE [LARGE SCALE GENOMIC DNA]</scope>
    <source>
        <strain evidence="1 2">LOR1-02</strain>
    </source>
</reference>
<protein>
    <submittedName>
        <fullName evidence="1">Uncharacterized protein</fullName>
    </submittedName>
</protein>
<accession>A0ABT9ED25</accession>
<sequence>NRVTSGAGFVLPEGADLALSSDDSAGPVDEIDIVFIAARSDVRSENGKRCTMSPDDSAYAASCCIGRRYGRIDPCRVRDHAIRMYSGHPRSSI</sequence>
<comment type="caution">
    <text evidence="1">The sequence shown here is derived from an EMBL/GenBank/DDBJ whole genome shotgun (WGS) entry which is preliminary data.</text>
</comment>
<evidence type="ECO:0000313" key="2">
    <source>
        <dbReference type="Proteomes" id="UP001243009"/>
    </source>
</evidence>
<dbReference type="Proteomes" id="UP001243009">
    <property type="component" value="Unassembled WGS sequence"/>
</dbReference>
<gene>
    <name evidence="1" type="ORF">Q7A36_37680</name>
</gene>
<proteinExistence type="predicted"/>
<organism evidence="1 2">
    <name type="scientific">Paracraurococcus lichenis</name>
    <dbReference type="NCBI Taxonomy" id="3064888"/>
    <lineage>
        <taxon>Bacteria</taxon>
        <taxon>Pseudomonadati</taxon>
        <taxon>Pseudomonadota</taxon>
        <taxon>Alphaproteobacteria</taxon>
        <taxon>Acetobacterales</taxon>
        <taxon>Roseomonadaceae</taxon>
        <taxon>Paracraurococcus</taxon>
    </lineage>
</organism>